<feature type="domain" description="GIY-YIG" evidence="2">
    <location>
        <begin position="2"/>
        <end position="78"/>
    </location>
</feature>
<name>A0A7H0LKE0_9SPHN</name>
<dbReference type="InterPro" id="IPR000305">
    <property type="entry name" value="GIY-YIG_endonuc"/>
</dbReference>
<dbReference type="PROSITE" id="PS50164">
    <property type="entry name" value="GIY_YIG"/>
    <property type="match status" value="1"/>
</dbReference>
<sequence>MKGGWVYMMADRYRGAIYIGVTAYIEARAFQHATQVGSDFCRRYGITKLVWAEYAERIDDAIVREKQMKKWRRAWKIELIETVNPDWLDLFETMNGGTEEGAVFPKELR</sequence>
<dbReference type="EMBL" id="CP061038">
    <property type="protein sequence ID" value="QNQ10143.1"/>
    <property type="molecule type" value="Genomic_DNA"/>
</dbReference>
<dbReference type="InterPro" id="IPR035901">
    <property type="entry name" value="GIY-YIG_endonuc_sf"/>
</dbReference>
<dbReference type="PANTHER" id="PTHR34477:SF5">
    <property type="entry name" value="BSL5627 PROTEIN"/>
    <property type="match status" value="1"/>
</dbReference>
<reference evidence="3 4" key="1">
    <citation type="submission" date="2020-09" db="EMBL/GenBank/DDBJ databases">
        <title>Sphingomonas sp., a new species isolated from pork steak.</title>
        <authorList>
            <person name="Heidler von Heilborn D."/>
        </authorList>
    </citation>
    <scope>NUCLEOTIDE SEQUENCE [LARGE SCALE GENOMIC DNA]</scope>
    <source>
        <strain evidence="4">S8-3T</strain>
    </source>
</reference>
<dbReference type="Proteomes" id="UP000516148">
    <property type="component" value="Chromosome"/>
</dbReference>
<evidence type="ECO:0000256" key="1">
    <source>
        <dbReference type="ARBA" id="ARBA00007435"/>
    </source>
</evidence>
<dbReference type="Pfam" id="PF01541">
    <property type="entry name" value="GIY-YIG"/>
    <property type="match status" value="1"/>
</dbReference>
<dbReference type="AlphaFoldDB" id="A0A7H0LKE0"/>
<proteinExistence type="inferred from homology"/>
<accession>A0A7H0LKE0</accession>
<dbReference type="InterPro" id="IPR050190">
    <property type="entry name" value="UPF0213_domain"/>
</dbReference>
<protein>
    <submittedName>
        <fullName evidence="3">GIY-YIG nuclease family protein</fullName>
    </submittedName>
</protein>
<organism evidence="3 4">
    <name type="scientific">Sphingomonas alpina</name>
    <dbReference type="NCBI Taxonomy" id="653931"/>
    <lineage>
        <taxon>Bacteria</taxon>
        <taxon>Pseudomonadati</taxon>
        <taxon>Pseudomonadota</taxon>
        <taxon>Alphaproteobacteria</taxon>
        <taxon>Sphingomonadales</taxon>
        <taxon>Sphingomonadaceae</taxon>
        <taxon>Sphingomonas</taxon>
    </lineage>
</organism>
<dbReference type="Gene3D" id="3.40.1440.10">
    <property type="entry name" value="GIY-YIG endonuclease"/>
    <property type="match status" value="1"/>
</dbReference>
<gene>
    <name evidence="3" type="ORF">H3Z74_02525</name>
</gene>
<dbReference type="KEGG" id="spap:H3Z74_02525"/>
<dbReference type="PANTHER" id="PTHR34477">
    <property type="entry name" value="UPF0213 PROTEIN YHBQ"/>
    <property type="match status" value="1"/>
</dbReference>
<evidence type="ECO:0000259" key="2">
    <source>
        <dbReference type="PROSITE" id="PS50164"/>
    </source>
</evidence>
<dbReference type="CDD" id="cd10448">
    <property type="entry name" value="GIY-YIG_unchar_3"/>
    <property type="match status" value="1"/>
</dbReference>
<dbReference type="SUPFAM" id="SSF82771">
    <property type="entry name" value="GIY-YIG endonuclease"/>
    <property type="match status" value="1"/>
</dbReference>
<keyword evidence="4" id="KW-1185">Reference proteome</keyword>
<evidence type="ECO:0000313" key="4">
    <source>
        <dbReference type="Proteomes" id="UP000516148"/>
    </source>
</evidence>
<comment type="similarity">
    <text evidence="1">Belongs to the UPF0213 family.</text>
</comment>
<dbReference type="RefSeq" id="WP_187762447.1">
    <property type="nucleotide sequence ID" value="NZ_CP061038.1"/>
</dbReference>
<evidence type="ECO:0000313" key="3">
    <source>
        <dbReference type="EMBL" id="QNQ10143.1"/>
    </source>
</evidence>